<evidence type="ECO:0000259" key="3">
    <source>
        <dbReference type="SMART" id="SM00047"/>
    </source>
</evidence>
<keyword evidence="5" id="KW-1185">Reference proteome</keyword>
<accession>A0A917U272</accession>
<feature type="signal peptide" evidence="2">
    <location>
        <begin position="1"/>
        <end position="24"/>
    </location>
</feature>
<evidence type="ECO:0000313" key="4">
    <source>
        <dbReference type="EMBL" id="GGM47692.1"/>
    </source>
</evidence>
<protein>
    <recommendedName>
        <fullName evidence="3">Mannosyl-glycoprotein endo-beta-N-acetylglucosamidase-like domain-containing protein</fullName>
    </recommendedName>
</protein>
<dbReference type="Pfam" id="PF01832">
    <property type="entry name" value="Glucosaminidase"/>
    <property type="match status" value="1"/>
</dbReference>
<reference evidence="4" key="2">
    <citation type="submission" date="2020-09" db="EMBL/GenBank/DDBJ databases">
        <authorList>
            <person name="Sun Q."/>
            <person name="Ohkuma M."/>
        </authorList>
    </citation>
    <scope>NUCLEOTIDE SEQUENCE</scope>
    <source>
        <strain evidence="4">JCM 19831</strain>
    </source>
</reference>
<proteinExistence type="predicted"/>
<dbReference type="Proteomes" id="UP000642070">
    <property type="component" value="Unassembled WGS sequence"/>
</dbReference>
<dbReference type="PANTHER" id="PTHR33308">
    <property type="entry name" value="PEPTIDOGLYCAN HYDROLASE FLGJ"/>
    <property type="match status" value="1"/>
</dbReference>
<evidence type="ECO:0000313" key="5">
    <source>
        <dbReference type="Proteomes" id="UP000642070"/>
    </source>
</evidence>
<name>A0A917U272_9ACTN</name>
<dbReference type="NCBIfam" id="NF038016">
    <property type="entry name" value="sporang_Gsm"/>
    <property type="match status" value="1"/>
</dbReference>
<dbReference type="PANTHER" id="PTHR33308:SF9">
    <property type="entry name" value="PEPTIDOGLYCAN HYDROLASE FLGJ"/>
    <property type="match status" value="1"/>
</dbReference>
<keyword evidence="1" id="KW-0378">Hydrolase</keyword>
<dbReference type="InterPro" id="IPR002901">
    <property type="entry name" value="MGlyc_endo_b_GlcNAc-like_dom"/>
</dbReference>
<comment type="caution">
    <text evidence="4">The sequence shown here is derived from an EMBL/GenBank/DDBJ whole genome shotgun (WGS) entry which is preliminary data.</text>
</comment>
<dbReference type="Gene3D" id="1.10.530.10">
    <property type="match status" value="1"/>
</dbReference>
<organism evidence="4 5">
    <name type="scientific">Dactylosporangium sucinum</name>
    <dbReference type="NCBI Taxonomy" id="1424081"/>
    <lineage>
        <taxon>Bacteria</taxon>
        <taxon>Bacillati</taxon>
        <taxon>Actinomycetota</taxon>
        <taxon>Actinomycetes</taxon>
        <taxon>Micromonosporales</taxon>
        <taxon>Micromonosporaceae</taxon>
        <taxon>Dactylosporangium</taxon>
    </lineage>
</organism>
<dbReference type="GO" id="GO:0004040">
    <property type="term" value="F:amidase activity"/>
    <property type="evidence" value="ECO:0007669"/>
    <property type="project" value="InterPro"/>
</dbReference>
<sequence>MFRHTLVTALAAVIAATGTLVVGAAPADAAVSRVRVKGSLAVRSGAATWWAPTRTLKNNTAVTVVCKFTGQYIRGAVRSTAQWDRLMLGDYIPHANVVGNPKLPTCTWPQPATPPPVVSVVAPPVVPPTLPALPEPNGTMTQAEFIAASVPGAQQSQREHGVPASVTIAQAILETGWGKSALATFDRNFFGMKCFGQGVYANGCRSHSTAECTPAGACFTTTASFRTYATAANSFRDHGASLATNSRYSVAFQYRTNPNQFVAEMHRAGYATDPQYTVKLTGIMAKYNLYRYDLA</sequence>
<dbReference type="EMBL" id="BMPI01000030">
    <property type="protein sequence ID" value="GGM47692.1"/>
    <property type="molecule type" value="Genomic_DNA"/>
</dbReference>
<dbReference type="SMART" id="SM00047">
    <property type="entry name" value="LYZ2"/>
    <property type="match status" value="1"/>
</dbReference>
<gene>
    <name evidence="4" type="ORF">GCM10007977_056660</name>
</gene>
<feature type="domain" description="Mannosyl-glycoprotein endo-beta-N-acetylglucosamidase-like" evidence="3">
    <location>
        <begin position="132"/>
        <end position="293"/>
    </location>
</feature>
<dbReference type="RefSeq" id="WP_190253001.1">
    <property type="nucleotide sequence ID" value="NZ_BMPI01000030.1"/>
</dbReference>
<reference evidence="4" key="1">
    <citation type="journal article" date="2014" name="Int. J. Syst. Evol. Microbiol.">
        <title>Complete genome sequence of Corynebacterium casei LMG S-19264T (=DSM 44701T), isolated from a smear-ripened cheese.</title>
        <authorList>
            <consortium name="US DOE Joint Genome Institute (JGI-PGF)"/>
            <person name="Walter F."/>
            <person name="Albersmeier A."/>
            <person name="Kalinowski J."/>
            <person name="Ruckert C."/>
        </authorList>
    </citation>
    <scope>NUCLEOTIDE SEQUENCE</scope>
    <source>
        <strain evidence="4">JCM 19831</strain>
    </source>
</reference>
<keyword evidence="2" id="KW-0732">Signal</keyword>
<feature type="chain" id="PRO_5039519090" description="Mannosyl-glycoprotein endo-beta-N-acetylglucosamidase-like domain-containing protein" evidence="2">
    <location>
        <begin position="25"/>
        <end position="295"/>
    </location>
</feature>
<dbReference type="Gene3D" id="4.10.80.30">
    <property type="entry name" value="DNA polymerase, domain 6"/>
    <property type="match status" value="1"/>
</dbReference>
<evidence type="ECO:0000256" key="1">
    <source>
        <dbReference type="ARBA" id="ARBA00022801"/>
    </source>
</evidence>
<evidence type="ECO:0000256" key="2">
    <source>
        <dbReference type="SAM" id="SignalP"/>
    </source>
</evidence>
<dbReference type="InterPro" id="IPR051056">
    <property type="entry name" value="Glycosyl_Hydrolase_73"/>
</dbReference>
<dbReference type="AlphaFoldDB" id="A0A917U272"/>